<dbReference type="Pfam" id="PF03472">
    <property type="entry name" value="Autoind_bind"/>
    <property type="match status" value="1"/>
</dbReference>
<gene>
    <name evidence="5" type="ORF">J2Z75_005136</name>
</gene>
<keyword evidence="1" id="KW-0805">Transcription regulation</keyword>
<dbReference type="SMART" id="SM00421">
    <property type="entry name" value="HTH_LUXR"/>
    <property type="match status" value="1"/>
</dbReference>
<protein>
    <submittedName>
        <fullName evidence="5">LuxR family transcriptional activator of conjugal transfer of Ti plasmids</fullName>
    </submittedName>
</protein>
<dbReference type="Pfam" id="PF00196">
    <property type="entry name" value="GerE"/>
    <property type="match status" value="1"/>
</dbReference>
<accession>A0ABS4EUK1</accession>
<sequence>MDRWFEKLIDACVIASNELSLKDALQTLTNELGFDCYAYLNLHPNETYAISNYPAEWQERYLSRLYATVDPVVTTAKRKMRAFSWTENQSRNLSKETRQFYTEAREFGIRSGVSIPVMSGFGNVAMLTLASNKLERYSEEDFDPVVAAASVAQVHTKFSRQSATATIGHRLIVLKPEERICLKWSAEGKTLEDIAVLEGMKYNNVCFHIKQARKKLDVLSIQQATAVATKLNLI</sequence>
<proteinExistence type="predicted"/>
<comment type="caution">
    <text evidence="5">The sequence shown here is derived from an EMBL/GenBank/DDBJ whole genome shotgun (WGS) entry which is preliminary data.</text>
</comment>
<evidence type="ECO:0000256" key="1">
    <source>
        <dbReference type="ARBA" id="ARBA00023015"/>
    </source>
</evidence>
<dbReference type="CDD" id="cd06170">
    <property type="entry name" value="LuxR_C_like"/>
    <property type="match status" value="1"/>
</dbReference>
<dbReference type="PROSITE" id="PS50043">
    <property type="entry name" value="HTH_LUXR_2"/>
    <property type="match status" value="1"/>
</dbReference>
<dbReference type="Gene3D" id="1.10.10.10">
    <property type="entry name" value="Winged helix-like DNA-binding domain superfamily/Winged helix DNA-binding domain"/>
    <property type="match status" value="1"/>
</dbReference>
<name>A0ABS4EUK1_9HYPH</name>
<feature type="domain" description="HTH luxR-type" evidence="4">
    <location>
        <begin position="167"/>
        <end position="232"/>
    </location>
</feature>
<organism evidence="5 6">
    <name type="scientific">Rhizobium herbae</name>
    <dbReference type="NCBI Taxonomy" id="508661"/>
    <lineage>
        <taxon>Bacteria</taxon>
        <taxon>Pseudomonadati</taxon>
        <taxon>Pseudomonadota</taxon>
        <taxon>Alphaproteobacteria</taxon>
        <taxon>Hyphomicrobiales</taxon>
        <taxon>Rhizobiaceae</taxon>
        <taxon>Rhizobium/Agrobacterium group</taxon>
        <taxon>Rhizobium</taxon>
    </lineage>
</organism>
<keyword evidence="2" id="KW-0238">DNA-binding</keyword>
<dbReference type="Gene3D" id="3.30.450.80">
    <property type="entry name" value="Transcription factor LuxR-like, autoinducer-binding domain"/>
    <property type="match status" value="1"/>
</dbReference>
<dbReference type="InterPro" id="IPR036388">
    <property type="entry name" value="WH-like_DNA-bd_sf"/>
</dbReference>
<dbReference type="InterPro" id="IPR016032">
    <property type="entry name" value="Sig_transdc_resp-reg_C-effctor"/>
</dbReference>
<reference evidence="5 6" key="1">
    <citation type="submission" date="2021-03" db="EMBL/GenBank/DDBJ databases">
        <title>Genomic Encyclopedia of Type Strains, Phase IV (KMG-IV): sequencing the most valuable type-strain genomes for metagenomic binning, comparative biology and taxonomic classification.</title>
        <authorList>
            <person name="Goeker M."/>
        </authorList>
    </citation>
    <scope>NUCLEOTIDE SEQUENCE [LARGE SCALE GENOMIC DNA]</scope>
    <source>
        <strain evidence="5 6">DSM 26427</strain>
    </source>
</reference>
<keyword evidence="3" id="KW-0804">Transcription</keyword>
<dbReference type="InterPro" id="IPR005143">
    <property type="entry name" value="TF_LuxR_autoind-bd_dom"/>
</dbReference>
<evidence type="ECO:0000256" key="3">
    <source>
        <dbReference type="ARBA" id="ARBA00023163"/>
    </source>
</evidence>
<keyword evidence="6" id="KW-1185">Reference proteome</keyword>
<dbReference type="EMBL" id="JAGGJV010000011">
    <property type="protein sequence ID" value="MBP1861607.1"/>
    <property type="molecule type" value="Genomic_DNA"/>
</dbReference>
<evidence type="ECO:0000313" key="5">
    <source>
        <dbReference type="EMBL" id="MBP1861607.1"/>
    </source>
</evidence>
<dbReference type="SUPFAM" id="SSF46894">
    <property type="entry name" value="C-terminal effector domain of the bipartite response regulators"/>
    <property type="match status" value="1"/>
</dbReference>
<dbReference type="SUPFAM" id="SSF75516">
    <property type="entry name" value="Pheromone-binding domain of LuxR-like quorum-sensing transcription factors"/>
    <property type="match status" value="1"/>
</dbReference>
<evidence type="ECO:0000256" key="2">
    <source>
        <dbReference type="ARBA" id="ARBA00023125"/>
    </source>
</evidence>
<dbReference type="Proteomes" id="UP000823786">
    <property type="component" value="Unassembled WGS sequence"/>
</dbReference>
<dbReference type="InterPro" id="IPR036693">
    <property type="entry name" value="TF_LuxR_autoind-bd_dom_sf"/>
</dbReference>
<evidence type="ECO:0000313" key="6">
    <source>
        <dbReference type="Proteomes" id="UP000823786"/>
    </source>
</evidence>
<dbReference type="InterPro" id="IPR000792">
    <property type="entry name" value="Tscrpt_reg_LuxR_C"/>
</dbReference>
<evidence type="ECO:0000259" key="4">
    <source>
        <dbReference type="PROSITE" id="PS50043"/>
    </source>
</evidence>